<dbReference type="SMART" id="SM00922">
    <property type="entry name" value="MR_MLE"/>
    <property type="match status" value="1"/>
</dbReference>
<protein>
    <submittedName>
        <fullName evidence="4">Mandelate racemase/muconate lactonizing enzyme family protein</fullName>
    </submittedName>
</protein>
<dbReference type="Gene3D" id="3.30.390.10">
    <property type="entry name" value="Enolase-like, N-terminal domain"/>
    <property type="match status" value="1"/>
</dbReference>
<evidence type="ECO:0000259" key="3">
    <source>
        <dbReference type="SMART" id="SM00922"/>
    </source>
</evidence>
<organism evidence="4 5">
    <name type="scientific">Enterocloster aldenensis</name>
    <dbReference type="NCBI Taxonomy" id="358742"/>
    <lineage>
        <taxon>Bacteria</taxon>
        <taxon>Bacillati</taxon>
        <taxon>Bacillota</taxon>
        <taxon>Clostridia</taxon>
        <taxon>Lachnospirales</taxon>
        <taxon>Lachnospiraceae</taxon>
        <taxon>Enterocloster</taxon>
    </lineage>
</organism>
<feature type="domain" description="Mandelate racemase/muconate lactonizing enzyme C-terminal" evidence="3">
    <location>
        <begin position="157"/>
        <end position="316"/>
    </location>
</feature>
<dbReference type="SUPFAM" id="SSF54826">
    <property type="entry name" value="Enolase N-terminal domain-like"/>
    <property type="match status" value="1"/>
</dbReference>
<evidence type="ECO:0000256" key="2">
    <source>
        <dbReference type="ARBA" id="ARBA00023239"/>
    </source>
</evidence>
<keyword evidence="5" id="KW-1185">Reference proteome</keyword>
<comment type="caution">
    <text evidence="4">The sequence shown here is derived from an EMBL/GenBank/DDBJ whole genome shotgun (WGS) entry which is preliminary data.</text>
</comment>
<dbReference type="Pfam" id="PF13378">
    <property type="entry name" value="MR_MLE_C"/>
    <property type="match status" value="1"/>
</dbReference>
<dbReference type="CDD" id="cd03316">
    <property type="entry name" value="MR_like"/>
    <property type="match status" value="1"/>
</dbReference>
<keyword evidence="2" id="KW-0456">Lyase</keyword>
<dbReference type="PANTHER" id="PTHR48080">
    <property type="entry name" value="D-GALACTONATE DEHYDRATASE-RELATED"/>
    <property type="match status" value="1"/>
</dbReference>
<dbReference type="InterPro" id="IPR013342">
    <property type="entry name" value="Mandelate_racemase_C"/>
</dbReference>
<dbReference type="SFLD" id="SFLDS00001">
    <property type="entry name" value="Enolase"/>
    <property type="match status" value="1"/>
</dbReference>
<dbReference type="EMBL" id="JAAITT010000036">
    <property type="protein sequence ID" value="NSJ51172.1"/>
    <property type="molecule type" value="Genomic_DNA"/>
</dbReference>
<name>A0ABX2HPA7_9FIRM</name>
<accession>A0ABX2HPA7</accession>
<dbReference type="Proteomes" id="UP000669239">
    <property type="component" value="Unassembled WGS sequence"/>
</dbReference>
<dbReference type="InterPro" id="IPR036849">
    <property type="entry name" value="Enolase-like_C_sf"/>
</dbReference>
<dbReference type="SFLD" id="SFLDG00179">
    <property type="entry name" value="mandelate_racemase"/>
    <property type="match status" value="1"/>
</dbReference>
<dbReference type="InterPro" id="IPR034593">
    <property type="entry name" value="DgoD-like"/>
</dbReference>
<reference evidence="4 5" key="1">
    <citation type="journal article" date="2020" name="Cell Host Microbe">
        <title>Functional and Genomic Variation between Human-Derived Isolates of Lachnospiraceae Reveals Inter- and Intra-Species Diversity.</title>
        <authorList>
            <person name="Sorbara M.T."/>
            <person name="Littmann E.R."/>
            <person name="Fontana E."/>
            <person name="Moody T.U."/>
            <person name="Kohout C.E."/>
            <person name="Gjonbalaj M."/>
            <person name="Eaton V."/>
            <person name="Seok R."/>
            <person name="Leiner I.M."/>
            <person name="Pamer E.G."/>
        </authorList>
    </citation>
    <scope>NUCLEOTIDE SEQUENCE [LARGE SCALE GENOMIC DNA]</scope>
    <source>
        <strain evidence="4 5">MSK.1.17</strain>
    </source>
</reference>
<dbReference type="InterPro" id="IPR029017">
    <property type="entry name" value="Enolase-like_N"/>
</dbReference>
<dbReference type="InterPro" id="IPR013341">
    <property type="entry name" value="Mandelate_racemase_N_dom"/>
</dbReference>
<dbReference type="SUPFAM" id="SSF51604">
    <property type="entry name" value="Enolase C-terminal domain-like"/>
    <property type="match status" value="1"/>
</dbReference>
<dbReference type="RefSeq" id="WP_165641594.1">
    <property type="nucleotide sequence ID" value="NZ_JAAITT010000036.1"/>
</dbReference>
<dbReference type="InterPro" id="IPR029065">
    <property type="entry name" value="Enolase_C-like"/>
</dbReference>
<evidence type="ECO:0000313" key="4">
    <source>
        <dbReference type="EMBL" id="NSJ51172.1"/>
    </source>
</evidence>
<dbReference type="Pfam" id="PF02746">
    <property type="entry name" value="MR_MLE_N"/>
    <property type="match status" value="1"/>
</dbReference>
<sequence length="469" mass="52462">MGNKDGQTEVNYGECLDYVRRSSNPSKLRITDVKFTKVDLPPWGCYLVRIDTNQGISGYGEMRDGASPTYLKYLKSRIMGENPCEVDHIFRKIKQFGGPARQAAGVCAVELALWDLAGKAYGVPVYQLLGGRFREKVRLYADTHIEEGRATGILMEPEKVGRILKGYMDQGFTVVKILSVELLMAQEGNTCGPLDWVDELRAVEEKVRQVTRTGTRAESSAANALLYDFNRIPHPFTNMHVTEQGLDQLDEYIGRVRSVIGTKVPLAIDHFGHFPLPDMIKIARRLERYHLAWLEDMLPWYLTDQYRELKHATTAPIATGEDMYLAESFEPLLQAGALDVVHPDLLTSGGILETKKLGDLAARYGASMALHMCESPVSALAGAHMATASENFFAQEHDAFDSEWWQDLIIGPVKPIVKDGFTVITDAPGLGIEGLNEDLIREHGPMKGKDVWVSTDEWNQETSLDRIWS</sequence>
<dbReference type="Gene3D" id="3.20.20.120">
    <property type="entry name" value="Enolase-like C-terminal domain"/>
    <property type="match status" value="1"/>
</dbReference>
<evidence type="ECO:0000313" key="5">
    <source>
        <dbReference type="Proteomes" id="UP000669239"/>
    </source>
</evidence>
<gene>
    <name evidence="4" type="ORF">G5B36_21030</name>
</gene>
<proteinExistence type="predicted"/>
<evidence type="ECO:0000256" key="1">
    <source>
        <dbReference type="ARBA" id="ARBA00022723"/>
    </source>
</evidence>
<keyword evidence="1" id="KW-0479">Metal-binding</keyword>
<dbReference type="PANTHER" id="PTHR48080:SF2">
    <property type="entry name" value="D-GALACTONATE DEHYDRATASE"/>
    <property type="match status" value="1"/>
</dbReference>